<keyword evidence="2" id="KW-1185">Reference proteome</keyword>
<name>A0A2C5YE97_9HYPO</name>
<proteinExistence type="predicted"/>
<reference evidence="1 2" key="1">
    <citation type="submission" date="2017-06" db="EMBL/GenBank/DDBJ databases">
        <title>Ant-infecting Ophiocordyceps genomes reveal a high diversity of potential behavioral manipulation genes and a possible major role for enterotoxins.</title>
        <authorList>
            <person name="De Bekker C."/>
            <person name="Evans H.C."/>
            <person name="Brachmann A."/>
            <person name="Hughes D.P."/>
        </authorList>
    </citation>
    <scope>NUCLEOTIDE SEQUENCE [LARGE SCALE GENOMIC DNA]</scope>
    <source>
        <strain evidence="1 2">Map64</strain>
    </source>
</reference>
<dbReference type="AlphaFoldDB" id="A0A2C5YE97"/>
<organism evidence="1 2">
    <name type="scientific">Ophiocordyceps australis</name>
    <dbReference type="NCBI Taxonomy" id="1399860"/>
    <lineage>
        <taxon>Eukaryota</taxon>
        <taxon>Fungi</taxon>
        <taxon>Dikarya</taxon>
        <taxon>Ascomycota</taxon>
        <taxon>Pezizomycotina</taxon>
        <taxon>Sordariomycetes</taxon>
        <taxon>Hypocreomycetidae</taxon>
        <taxon>Hypocreales</taxon>
        <taxon>Ophiocordycipitaceae</taxon>
        <taxon>Ophiocordyceps</taxon>
    </lineage>
</organism>
<gene>
    <name evidence="1" type="ORF">CDD81_551</name>
</gene>
<sequence length="178" mass="19733">MRAHHGMLIHHWLAPLDARSHRRRIHLLNARVRRRQAMQALLKERTQPLIRLHGIHKNRIAARIRFIEDIQKGGARRLRLIRHIRVPSHGAGARAEIILVAPIALAAMHQMNLWMARRGARRGMDVVAAKVGAKGEGVGNGQVGKVLVAKGHDFALGDKEGQLVLAGGVEGRELDAVD</sequence>
<accession>A0A2C5YE97</accession>
<dbReference type="EMBL" id="NJET01000011">
    <property type="protein sequence ID" value="PHH66026.1"/>
    <property type="molecule type" value="Genomic_DNA"/>
</dbReference>
<dbReference type="Proteomes" id="UP000226192">
    <property type="component" value="Unassembled WGS sequence"/>
</dbReference>
<protein>
    <submittedName>
        <fullName evidence="1">Uncharacterized protein</fullName>
    </submittedName>
</protein>
<evidence type="ECO:0000313" key="1">
    <source>
        <dbReference type="EMBL" id="PHH66026.1"/>
    </source>
</evidence>
<evidence type="ECO:0000313" key="2">
    <source>
        <dbReference type="Proteomes" id="UP000226192"/>
    </source>
</evidence>
<comment type="caution">
    <text evidence="1">The sequence shown here is derived from an EMBL/GenBank/DDBJ whole genome shotgun (WGS) entry which is preliminary data.</text>
</comment>